<feature type="transmembrane region" description="Helical" evidence="6">
    <location>
        <begin position="273"/>
        <end position="290"/>
    </location>
</feature>
<dbReference type="GO" id="GO:0005886">
    <property type="term" value="C:plasma membrane"/>
    <property type="evidence" value="ECO:0007669"/>
    <property type="project" value="UniProtKB-SubCell"/>
</dbReference>
<dbReference type="GO" id="GO:0022857">
    <property type="term" value="F:transmembrane transporter activity"/>
    <property type="evidence" value="ECO:0007669"/>
    <property type="project" value="InterPro"/>
</dbReference>
<evidence type="ECO:0000256" key="3">
    <source>
        <dbReference type="ARBA" id="ARBA00022692"/>
    </source>
</evidence>
<feature type="transmembrane region" description="Helical" evidence="6">
    <location>
        <begin position="235"/>
        <end position="252"/>
    </location>
</feature>
<dbReference type="PANTHER" id="PTHR42718:SF9">
    <property type="entry name" value="MAJOR FACILITATOR SUPERFAMILY MULTIDRUG TRANSPORTER MFSC"/>
    <property type="match status" value="1"/>
</dbReference>
<organism evidence="8 9">
    <name type="scientific">Arthrobacter cavernae</name>
    <dbReference type="NCBI Taxonomy" id="2817681"/>
    <lineage>
        <taxon>Bacteria</taxon>
        <taxon>Bacillati</taxon>
        <taxon>Actinomycetota</taxon>
        <taxon>Actinomycetes</taxon>
        <taxon>Micrococcales</taxon>
        <taxon>Micrococcaceae</taxon>
        <taxon>Arthrobacter</taxon>
    </lineage>
</organism>
<keyword evidence="9" id="KW-1185">Reference proteome</keyword>
<gene>
    <name evidence="8" type="ORF">J1902_10155</name>
</gene>
<feature type="transmembrane region" description="Helical" evidence="6">
    <location>
        <begin position="16"/>
        <end position="37"/>
    </location>
</feature>
<dbReference type="AlphaFoldDB" id="A0A939KMI6"/>
<dbReference type="Gene3D" id="1.20.1720.10">
    <property type="entry name" value="Multidrug resistance protein D"/>
    <property type="match status" value="1"/>
</dbReference>
<evidence type="ECO:0000259" key="7">
    <source>
        <dbReference type="PROSITE" id="PS50850"/>
    </source>
</evidence>
<reference evidence="8" key="1">
    <citation type="submission" date="2021-03" db="EMBL/GenBank/DDBJ databases">
        <title>A new species, PO-11, isolated from a karst cave deposit.</title>
        <authorList>
            <person name="Zhaoxiaoyong W."/>
        </authorList>
    </citation>
    <scope>NUCLEOTIDE SEQUENCE</scope>
    <source>
        <strain evidence="8">PO-11</strain>
    </source>
</reference>
<dbReference type="InterPro" id="IPR036259">
    <property type="entry name" value="MFS_trans_sf"/>
</dbReference>
<dbReference type="RefSeq" id="WP_207616132.1">
    <property type="nucleotide sequence ID" value="NZ_JAFNLL010000021.1"/>
</dbReference>
<keyword evidence="2" id="KW-0813">Transport</keyword>
<feature type="transmembrane region" description="Helical" evidence="6">
    <location>
        <begin position="302"/>
        <end position="331"/>
    </location>
</feature>
<feature type="transmembrane region" description="Helical" evidence="6">
    <location>
        <begin position="57"/>
        <end position="76"/>
    </location>
</feature>
<evidence type="ECO:0000313" key="8">
    <source>
        <dbReference type="EMBL" id="MBO1268333.1"/>
    </source>
</evidence>
<sequence length="496" mass="50447">MDTAHQRATHRTGAKLRLFVPVLIALELFSGLVQGWIVPLLGEIGRVYDVPAGATSWVFAVGLLSSAVSVPLLAMLGDRFGHQKLLVISVTLVAAGSLLIAFAPNFTLLLLGVAVQGPVAAFLPLDMALLKAHRLRSANRDIGLIVGTLTIGLAAGMVLSGVALDALGSLAVVQMIPAIGITLLVPAIWLLVPETSPDATRRIDWKGAVFLGTGLVGIMFGLSEAPHQGWTSSQALLPLAAGIIALLLFFGVEKRAESPLVDLKVIRASRLGMPIGIGFLGAVTMFGNQAPPVLYLTANPNLLGYGGGLSAAAVGMVLAISSASLALGTFVSYPVGRAIGQKAGLVFAFLVSAAALLCLAFVPSSAVLVIVWMAVAGFGNGIVLSALPAVVIDRAPASAPASASGVYNTARTIGGSLAGAFVASVTTVLVVSVGGSGSTVTAPSLQAFQVIWTVFAVLNVAAAVASIFLSRGSAEGQEETALADSDSDRAPVSVQP</sequence>
<dbReference type="PANTHER" id="PTHR42718">
    <property type="entry name" value="MAJOR FACILITATOR SUPERFAMILY MULTIDRUG TRANSPORTER MFSC"/>
    <property type="match status" value="1"/>
</dbReference>
<dbReference type="InterPro" id="IPR011701">
    <property type="entry name" value="MFS"/>
</dbReference>
<feature type="transmembrane region" description="Helical" evidence="6">
    <location>
        <begin position="203"/>
        <end position="223"/>
    </location>
</feature>
<comment type="caution">
    <text evidence="8">The sequence shown here is derived from an EMBL/GenBank/DDBJ whole genome shotgun (WGS) entry which is preliminary data.</text>
</comment>
<feature type="transmembrane region" description="Helical" evidence="6">
    <location>
        <begin position="170"/>
        <end position="191"/>
    </location>
</feature>
<dbReference type="PROSITE" id="PS50850">
    <property type="entry name" value="MFS"/>
    <property type="match status" value="1"/>
</dbReference>
<dbReference type="Gene3D" id="1.20.1250.20">
    <property type="entry name" value="MFS general substrate transporter like domains"/>
    <property type="match status" value="1"/>
</dbReference>
<protein>
    <submittedName>
        <fullName evidence="8">MFS transporter</fullName>
    </submittedName>
</protein>
<dbReference type="InterPro" id="IPR020846">
    <property type="entry name" value="MFS_dom"/>
</dbReference>
<dbReference type="Pfam" id="PF07690">
    <property type="entry name" value="MFS_1"/>
    <property type="match status" value="1"/>
</dbReference>
<name>A0A939KMI6_9MICC</name>
<evidence type="ECO:0000256" key="4">
    <source>
        <dbReference type="ARBA" id="ARBA00022989"/>
    </source>
</evidence>
<feature type="transmembrane region" description="Helical" evidence="6">
    <location>
        <begin position="413"/>
        <end position="435"/>
    </location>
</feature>
<evidence type="ECO:0000256" key="6">
    <source>
        <dbReference type="SAM" id="Phobius"/>
    </source>
</evidence>
<evidence type="ECO:0000256" key="2">
    <source>
        <dbReference type="ARBA" id="ARBA00022448"/>
    </source>
</evidence>
<dbReference type="SUPFAM" id="SSF103473">
    <property type="entry name" value="MFS general substrate transporter"/>
    <property type="match status" value="1"/>
</dbReference>
<feature type="domain" description="Major facilitator superfamily (MFS) profile" evidence="7">
    <location>
        <begin position="19"/>
        <end position="474"/>
    </location>
</feature>
<feature type="transmembrane region" description="Helical" evidence="6">
    <location>
        <begin position="142"/>
        <end position="164"/>
    </location>
</feature>
<proteinExistence type="predicted"/>
<feature type="transmembrane region" description="Helical" evidence="6">
    <location>
        <begin position="109"/>
        <end position="130"/>
    </location>
</feature>
<evidence type="ECO:0000313" key="9">
    <source>
        <dbReference type="Proteomes" id="UP000664164"/>
    </source>
</evidence>
<feature type="transmembrane region" description="Helical" evidence="6">
    <location>
        <begin position="343"/>
        <end position="363"/>
    </location>
</feature>
<evidence type="ECO:0000256" key="1">
    <source>
        <dbReference type="ARBA" id="ARBA00004651"/>
    </source>
</evidence>
<dbReference type="EMBL" id="JAFNLL010000021">
    <property type="protein sequence ID" value="MBO1268333.1"/>
    <property type="molecule type" value="Genomic_DNA"/>
</dbReference>
<comment type="subcellular location">
    <subcellularLocation>
        <location evidence="1">Cell membrane</location>
        <topology evidence="1">Multi-pass membrane protein</topology>
    </subcellularLocation>
</comment>
<keyword evidence="3 6" id="KW-0812">Transmembrane</keyword>
<accession>A0A939KMI6</accession>
<keyword evidence="5 6" id="KW-0472">Membrane</keyword>
<dbReference type="Proteomes" id="UP000664164">
    <property type="component" value="Unassembled WGS sequence"/>
</dbReference>
<keyword evidence="4 6" id="KW-1133">Transmembrane helix</keyword>
<evidence type="ECO:0000256" key="5">
    <source>
        <dbReference type="ARBA" id="ARBA00023136"/>
    </source>
</evidence>
<feature type="transmembrane region" description="Helical" evidence="6">
    <location>
        <begin position="447"/>
        <end position="469"/>
    </location>
</feature>
<feature type="transmembrane region" description="Helical" evidence="6">
    <location>
        <begin position="369"/>
        <end position="392"/>
    </location>
</feature>
<feature type="transmembrane region" description="Helical" evidence="6">
    <location>
        <begin position="85"/>
        <end position="103"/>
    </location>
</feature>